<dbReference type="EMBL" id="VTWU01000003">
    <property type="protein sequence ID" value="KAA9332992.1"/>
    <property type="molecule type" value="Genomic_DNA"/>
</dbReference>
<evidence type="ECO:0000313" key="1">
    <source>
        <dbReference type="EMBL" id="KAA9332992.1"/>
    </source>
</evidence>
<reference evidence="1 2" key="1">
    <citation type="submission" date="2019-09" db="EMBL/GenBank/DDBJ databases">
        <title>Genome sequence of Hymenobacter sp. M3.</title>
        <authorList>
            <person name="Srinivasan S."/>
        </authorList>
    </citation>
    <scope>NUCLEOTIDE SEQUENCE [LARGE SCALE GENOMIC DNA]</scope>
    <source>
        <strain evidence="1 2">M3</strain>
    </source>
</reference>
<dbReference type="AlphaFoldDB" id="A0AA88FI53"/>
<gene>
    <name evidence="1" type="ORF">F0P96_08380</name>
</gene>
<proteinExistence type="predicted"/>
<dbReference type="Pfam" id="PF10604">
    <property type="entry name" value="Polyketide_cyc2"/>
    <property type="match status" value="1"/>
</dbReference>
<dbReference type="Proteomes" id="UP000326380">
    <property type="component" value="Unassembled WGS sequence"/>
</dbReference>
<name>A0AA88FI53_9BACT</name>
<accession>A0AA88FI53</accession>
<dbReference type="SUPFAM" id="SSF55961">
    <property type="entry name" value="Bet v1-like"/>
    <property type="match status" value="1"/>
</dbReference>
<keyword evidence="2" id="KW-1185">Reference proteome</keyword>
<dbReference type="CDD" id="cd07818">
    <property type="entry name" value="SRPBCC_1"/>
    <property type="match status" value="1"/>
</dbReference>
<dbReference type="InterPro" id="IPR023393">
    <property type="entry name" value="START-like_dom_sf"/>
</dbReference>
<evidence type="ECO:0000313" key="2">
    <source>
        <dbReference type="Proteomes" id="UP000326380"/>
    </source>
</evidence>
<sequence length="183" mass="20255">MNMLKKISLGLLGLVIGLAVVGFLLPRQVHVERSLTMQAPPEAVYEQINTLRNWEGWSPWHKIDPQMKLSYAGPASGVGASYSWLSNHSQVGNGTLRIKQAVPNQRIDTEMDFDGQGLGYSTYFFVPEGQATKVTWTMDSDMGLNPAARYMGLFMDGLVGDDFERGLHNLQQVVESKPAAVVR</sequence>
<dbReference type="InterPro" id="IPR019587">
    <property type="entry name" value="Polyketide_cyclase/dehydratase"/>
</dbReference>
<comment type="caution">
    <text evidence="1">The sequence shown here is derived from an EMBL/GenBank/DDBJ whole genome shotgun (WGS) entry which is preliminary data.</text>
</comment>
<dbReference type="Gene3D" id="3.30.530.20">
    <property type="match status" value="1"/>
</dbReference>
<protein>
    <submittedName>
        <fullName evidence="1">SRPBCC family protein</fullName>
    </submittedName>
</protein>
<organism evidence="1 2">
    <name type="scientific">Hymenobacter busanensis</name>
    <dbReference type="NCBI Taxonomy" id="2607656"/>
    <lineage>
        <taxon>Bacteria</taxon>
        <taxon>Pseudomonadati</taxon>
        <taxon>Bacteroidota</taxon>
        <taxon>Cytophagia</taxon>
        <taxon>Cytophagales</taxon>
        <taxon>Hymenobacteraceae</taxon>
        <taxon>Hymenobacter</taxon>
    </lineage>
</organism>